<accession>A0ABD1Z4A3</accession>
<evidence type="ECO:0000313" key="2">
    <source>
        <dbReference type="Proteomes" id="UP001605036"/>
    </source>
</evidence>
<reference evidence="1 2" key="1">
    <citation type="submission" date="2024-09" db="EMBL/GenBank/DDBJ databases">
        <title>Chromosome-scale assembly of Riccia fluitans.</title>
        <authorList>
            <person name="Paukszto L."/>
            <person name="Sawicki J."/>
            <person name="Karawczyk K."/>
            <person name="Piernik-Szablinska J."/>
            <person name="Szczecinska M."/>
            <person name="Mazdziarz M."/>
        </authorList>
    </citation>
    <scope>NUCLEOTIDE SEQUENCE [LARGE SCALE GENOMIC DNA]</scope>
    <source>
        <strain evidence="1">Rf_01</strain>
        <tissue evidence="1">Aerial parts of the thallus</tissue>
    </source>
</reference>
<keyword evidence="2" id="KW-1185">Reference proteome</keyword>
<dbReference type="Proteomes" id="UP001605036">
    <property type="component" value="Unassembled WGS sequence"/>
</dbReference>
<organism evidence="1 2">
    <name type="scientific">Riccia fluitans</name>
    <dbReference type="NCBI Taxonomy" id="41844"/>
    <lineage>
        <taxon>Eukaryota</taxon>
        <taxon>Viridiplantae</taxon>
        <taxon>Streptophyta</taxon>
        <taxon>Embryophyta</taxon>
        <taxon>Marchantiophyta</taxon>
        <taxon>Marchantiopsida</taxon>
        <taxon>Marchantiidae</taxon>
        <taxon>Marchantiales</taxon>
        <taxon>Ricciaceae</taxon>
        <taxon>Riccia</taxon>
    </lineage>
</organism>
<protein>
    <submittedName>
        <fullName evidence="1">Uncharacterized protein</fullName>
    </submittedName>
</protein>
<proteinExistence type="predicted"/>
<sequence length="111" mass="12885">MRSSRNYQTWEEENNMSDERQKLPKNFHWNRETEDTARDFVPAFYCPARSIKCVIEEDYHRGANVVEYKNEVGGGPTTDVPEVWFKAPAALPEKWPLRLSAGKQSSAYWSG</sequence>
<comment type="caution">
    <text evidence="1">The sequence shown here is derived from an EMBL/GenBank/DDBJ whole genome shotgun (WGS) entry which is preliminary data.</text>
</comment>
<dbReference type="EMBL" id="JBHFFA010000002">
    <property type="protein sequence ID" value="KAL2642563.1"/>
    <property type="molecule type" value="Genomic_DNA"/>
</dbReference>
<dbReference type="AlphaFoldDB" id="A0ABD1Z4A3"/>
<gene>
    <name evidence="1" type="ORF">R1flu_010150</name>
</gene>
<name>A0ABD1Z4A3_9MARC</name>
<evidence type="ECO:0000313" key="1">
    <source>
        <dbReference type="EMBL" id="KAL2642563.1"/>
    </source>
</evidence>